<dbReference type="EMBL" id="PXZM01000036">
    <property type="protein sequence ID" value="PSJ91197.1"/>
    <property type="molecule type" value="Genomic_DNA"/>
</dbReference>
<gene>
    <name evidence="2" type="ORF">C7R93_21385</name>
</gene>
<evidence type="ECO:0000313" key="2">
    <source>
        <dbReference type="EMBL" id="PSJ91197.1"/>
    </source>
</evidence>
<sequence length="56" mass="6455">MRPLQISPDTAVKLAEALQVPLERLMHMPQHILLQKMMELAKQEKEASEAETEKQD</sequence>
<organism evidence="2 3">
    <name type="scientific">Brevibacillus fortis</name>
    <dbReference type="NCBI Taxonomy" id="2126352"/>
    <lineage>
        <taxon>Bacteria</taxon>
        <taxon>Bacillati</taxon>
        <taxon>Bacillota</taxon>
        <taxon>Bacilli</taxon>
        <taxon>Bacillales</taxon>
        <taxon>Paenibacillaceae</taxon>
        <taxon>Brevibacillus</taxon>
    </lineage>
</organism>
<dbReference type="PROSITE" id="PS50943">
    <property type="entry name" value="HTH_CROC1"/>
    <property type="match status" value="1"/>
</dbReference>
<proteinExistence type="predicted"/>
<dbReference type="OrthoDB" id="2357473at2"/>
<protein>
    <submittedName>
        <fullName evidence="2">YycC family protein</fullName>
    </submittedName>
</protein>
<reference evidence="2 3" key="1">
    <citation type="submission" date="2018-03" db="EMBL/GenBank/DDBJ databases">
        <title>Brevisbacillus phylogenomics.</title>
        <authorList>
            <person name="Dunlap C."/>
        </authorList>
    </citation>
    <scope>NUCLEOTIDE SEQUENCE [LARGE SCALE GENOMIC DNA]</scope>
    <source>
        <strain evidence="2 3">NRRL NRS-1210</strain>
    </source>
</reference>
<dbReference type="AlphaFoldDB" id="A0A2P7UW34"/>
<comment type="caution">
    <text evidence="2">The sequence shown here is derived from an EMBL/GenBank/DDBJ whole genome shotgun (WGS) entry which is preliminary data.</text>
</comment>
<dbReference type="InterPro" id="IPR001387">
    <property type="entry name" value="Cro/C1-type_HTH"/>
</dbReference>
<dbReference type="Pfam" id="PF14174">
    <property type="entry name" value="YycC"/>
    <property type="match status" value="1"/>
</dbReference>
<feature type="domain" description="HTH cro/C1-type" evidence="1">
    <location>
        <begin position="6"/>
        <end position="25"/>
    </location>
</feature>
<keyword evidence="3" id="KW-1185">Reference proteome</keyword>
<dbReference type="InterPro" id="IPR025550">
    <property type="entry name" value="YycC"/>
</dbReference>
<dbReference type="Proteomes" id="UP000240419">
    <property type="component" value="Unassembled WGS sequence"/>
</dbReference>
<evidence type="ECO:0000259" key="1">
    <source>
        <dbReference type="PROSITE" id="PS50943"/>
    </source>
</evidence>
<dbReference type="RefSeq" id="WP_106840716.1">
    <property type="nucleotide sequence ID" value="NZ_JARMEZ010000024.1"/>
</dbReference>
<name>A0A2P7UW34_9BACL</name>
<accession>A0A2P7UW34</accession>
<evidence type="ECO:0000313" key="3">
    <source>
        <dbReference type="Proteomes" id="UP000240419"/>
    </source>
</evidence>